<organism evidence="2 3">
    <name type="scientific">Xaviernesmea oryzae</name>
    <dbReference type="NCBI Taxonomy" id="464029"/>
    <lineage>
        <taxon>Bacteria</taxon>
        <taxon>Pseudomonadati</taxon>
        <taxon>Pseudomonadota</taxon>
        <taxon>Alphaproteobacteria</taxon>
        <taxon>Hyphomicrobiales</taxon>
        <taxon>Rhizobiaceae</taxon>
        <taxon>Rhizobium/Agrobacterium group</taxon>
        <taxon>Xaviernesmea</taxon>
    </lineage>
</organism>
<feature type="transmembrane region" description="Helical" evidence="1">
    <location>
        <begin position="110"/>
        <end position="130"/>
    </location>
</feature>
<name>A0A1X7FFB2_9HYPH</name>
<dbReference type="OrthoDB" id="8229713at2"/>
<sequence>MQPRSNFYLLSKGRNDHLTVNLDRVIIPSVVFIFYAVMANDAWAPIIVLPSFLSIMVFSIKIQEKYLTPNDIINFICFLFFVIAPIQVFSDGYFDAKTYVSGFELSYRHFVTAQAIFLVFYLSYMFSLNFFKEKSKDIIEIYCSKEATKFILIIIIVSFSLHVISYGSINNLLSSRYNRDLGETSFISLIWKAVQICSTLVLFSGAMRSKSTILYKVFVGVSLIFLFISINPFNIARNVLFNAWFPLILVVLKGKIKPIFLHLLFFFLVIIVMPLFNYTSREGLTLYESLLILREGLSEALNRPFSDVFDMLAMAVNWFESHNFHYGDKTLGLLLFFIPRAIWTGKATLTGLDIGHYIHFMDYAGTANLSFFIGGDFYADFGLLGVLFGGVFTAYIVFLSVYRRQIYINGCSIKTLMFISALPILIRGPIGANVGLFFLEMIFLSVFPCLLTRKRANDHSHFSVLYRRRSPHNV</sequence>
<dbReference type="EMBL" id="FXAF01000006">
    <property type="protein sequence ID" value="SMF51070.1"/>
    <property type="molecule type" value="Genomic_DNA"/>
</dbReference>
<accession>A0A1X7FFB2</accession>
<evidence type="ECO:0000313" key="3">
    <source>
        <dbReference type="Proteomes" id="UP000192903"/>
    </source>
</evidence>
<dbReference type="AlphaFoldDB" id="A0A1X7FFB2"/>
<feature type="transmembrane region" description="Helical" evidence="1">
    <location>
        <begin position="235"/>
        <end position="252"/>
    </location>
</feature>
<evidence type="ECO:0008006" key="4">
    <source>
        <dbReference type="Google" id="ProtNLM"/>
    </source>
</evidence>
<protein>
    <recommendedName>
        <fullName evidence="4">O-antigen polysaccharide polymerase Wzy</fullName>
    </recommendedName>
</protein>
<feature type="transmembrane region" description="Helical" evidence="1">
    <location>
        <begin position="259"/>
        <end position="278"/>
    </location>
</feature>
<feature type="transmembrane region" description="Helical" evidence="1">
    <location>
        <begin position="150"/>
        <end position="169"/>
    </location>
</feature>
<feature type="transmembrane region" description="Helical" evidence="1">
    <location>
        <begin position="406"/>
        <end position="426"/>
    </location>
</feature>
<feature type="transmembrane region" description="Helical" evidence="1">
    <location>
        <begin position="72"/>
        <end position="90"/>
    </location>
</feature>
<evidence type="ECO:0000256" key="1">
    <source>
        <dbReference type="SAM" id="Phobius"/>
    </source>
</evidence>
<keyword evidence="1" id="KW-1133">Transmembrane helix</keyword>
<feature type="transmembrane region" description="Helical" evidence="1">
    <location>
        <begin position="21"/>
        <end position="37"/>
    </location>
</feature>
<gene>
    <name evidence="2" type="ORF">SAMN02982989_2926</name>
</gene>
<feature type="transmembrane region" description="Helical" evidence="1">
    <location>
        <begin position="377"/>
        <end position="399"/>
    </location>
</feature>
<keyword evidence="3" id="KW-1185">Reference proteome</keyword>
<feature type="transmembrane region" description="Helical" evidence="1">
    <location>
        <begin position="213"/>
        <end position="229"/>
    </location>
</feature>
<dbReference type="STRING" id="464029.SAMN02982989_2926"/>
<feature type="transmembrane region" description="Helical" evidence="1">
    <location>
        <begin position="43"/>
        <end position="60"/>
    </location>
</feature>
<reference evidence="3" key="1">
    <citation type="submission" date="2017-04" db="EMBL/GenBank/DDBJ databases">
        <authorList>
            <person name="Varghese N."/>
            <person name="Submissions S."/>
        </authorList>
    </citation>
    <scope>NUCLEOTIDE SEQUENCE [LARGE SCALE GENOMIC DNA]</scope>
    <source>
        <strain evidence="3">B4P</strain>
    </source>
</reference>
<keyword evidence="1" id="KW-0812">Transmembrane</keyword>
<feature type="transmembrane region" description="Helical" evidence="1">
    <location>
        <begin position="432"/>
        <end position="451"/>
    </location>
</feature>
<keyword evidence="1" id="KW-0472">Membrane</keyword>
<dbReference type="RefSeq" id="WP_143531638.1">
    <property type="nucleotide sequence ID" value="NZ_FXAF01000006.1"/>
</dbReference>
<proteinExistence type="predicted"/>
<feature type="transmembrane region" description="Helical" evidence="1">
    <location>
        <begin position="189"/>
        <end position="206"/>
    </location>
</feature>
<dbReference type="Proteomes" id="UP000192903">
    <property type="component" value="Unassembled WGS sequence"/>
</dbReference>
<evidence type="ECO:0000313" key="2">
    <source>
        <dbReference type="EMBL" id="SMF51070.1"/>
    </source>
</evidence>